<dbReference type="Proteomes" id="UP001189792">
    <property type="component" value="Unassembled WGS sequence"/>
</dbReference>
<sequence>MRADETRVRAWCIEHVRDGMCAIYMRARHLLHPLCVALPFALHVSVVMAQVHTIDWAGMKWRVRTEQGGPCATQRWNADGVWVDAAGQLHLKLIRMPSGVLSCAEIISLEQFRFGTYQFEVTGPIGTIDANVALGIFFYPSPDVGPDGTNEIDIEVARWGRPDGPQVHYTAWYRSRPGSWHLPMRVADQANHAQFGIQWLPGSVRWTSSLQGATEAHFEGDVASQPQTLRFNLWLFRQPAPVDGREVEFVIKSMKVREW</sequence>
<evidence type="ECO:0000313" key="3">
    <source>
        <dbReference type="EMBL" id="CAJ0858346.1"/>
    </source>
</evidence>
<dbReference type="InterPro" id="IPR000757">
    <property type="entry name" value="Beta-glucanase-like"/>
</dbReference>
<evidence type="ECO:0000313" key="5">
    <source>
        <dbReference type="Proteomes" id="UP001189792"/>
    </source>
</evidence>
<evidence type="ECO:0000259" key="2">
    <source>
        <dbReference type="PROSITE" id="PS51762"/>
    </source>
</evidence>
<proteinExistence type="inferred from homology"/>
<dbReference type="AlphaFoldDB" id="A0AAD2BXF6"/>
<accession>A0AAD2BXF6</accession>
<organism evidence="3 6">
    <name type="scientific">Ralstonia flatus</name>
    <dbReference type="NCBI Taxonomy" id="3058601"/>
    <lineage>
        <taxon>Bacteria</taxon>
        <taxon>Pseudomonadati</taxon>
        <taxon>Pseudomonadota</taxon>
        <taxon>Betaproteobacteria</taxon>
        <taxon>Burkholderiales</taxon>
        <taxon>Burkholderiaceae</taxon>
        <taxon>Ralstonia</taxon>
    </lineage>
</organism>
<dbReference type="EMBL" id="CAUDKO010000002">
    <property type="protein sequence ID" value="CAJ0858346.1"/>
    <property type="molecule type" value="Genomic_DNA"/>
</dbReference>
<dbReference type="SUPFAM" id="SSF49899">
    <property type="entry name" value="Concanavalin A-like lectins/glucanases"/>
    <property type="match status" value="1"/>
</dbReference>
<comment type="similarity">
    <text evidence="1">Belongs to the glycosyl hydrolase 16 family.</text>
</comment>
<evidence type="ECO:0000256" key="1">
    <source>
        <dbReference type="ARBA" id="ARBA00006865"/>
    </source>
</evidence>
<dbReference type="EMBL" id="CAUDLI010000002">
    <property type="protein sequence ID" value="CAJ0861530.1"/>
    <property type="molecule type" value="Genomic_DNA"/>
</dbReference>
<dbReference type="CDD" id="cd00413">
    <property type="entry name" value="Glyco_hydrolase_16"/>
    <property type="match status" value="1"/>
</dbReference>
<dbReference type="GO" id="GO:0005975">
    <property type="term" value="P:carbohydrate metabolic process"/>
    <property type="evidence" value="ECO:0007669"/>
    <property type="project" value="InterPro"/>
</dbReference>
<name>A0AAD2BXF6_9RALS</name>
<gene>
    <name evidence="4" type="ORF">R77564_00834</name>
    <name evidence="3" type="ORF">R77567_01268</name>
</gene>
<dbReference type="Gene3D" id="2.60.120.200">
    <property type="match status" value="1"/>
</dbReference>
<protein>
    <recommendedName>
        <fullName evidence="2">GH16 domain-containing protein</fullName>
    </recommendedName>
</protein>
<dbReference type="GO" id="GO:0004553">
    <property type="term" value="F:hydrolase activity, hydrolyzing O-glycosyl compounds"/>
    <property type="evidence" value="ECO:0007669"/>
    <property type="project" value="InterPro"/>
</dbReference>
<feature type="domain" description="GH16" evidence="2">
    <location>
        <begin position="54"/>
        <end position="259"/>
    </location>
</feature>
<dbReference type="InterPro" id="IPR013320">
    <property type="entry name" value="ConA-like_dom_sf"/>
</dbReference>
<keyword evidence="5" id="KW-1185">Reference proteome</keyword>
<evidence type="ECO:0000313" key="6">
    <source>
        <dbReference type="Proteomes" id="UP001190491"/>
    </source>
</evidence>
<reference evidence="3 5" key="1">
    <citation type="submission" date="2023-07" db="EMBL/GenBank/DDBJ databases">
        <authorList>
            <person name="Peeters C."/>
        </authorList>
    </citation>
    <scope>NUCLEOTIDE SEQUENCE</scope>
    <source>
        <strain evidence="4 5">LMG 32965</strain>
        <strain evidence="3">R-77567</strain>
    </source>
</reference>
<comment type="caution">
    <text evidence="3">The sequence shown here is derived from an EMBL/GenBank/DDBJ whole genome shotgun (WGS) entry which is preliminary data.</text>
</comment>
<dbReference type="PROSITE" id="PS51762">
    <property type="entry name" value="GH16_2"/>
    <property type="match status" value="1"/>
</dbReference>
<evidence type="ECO:0000313" key="4">
    <source>
        <dbReference type="EMBL" id="CAJ0861530.1"/>
    </source>
</evidence>
<dbReference type="Proteomes" id="UP001190491">
    <property type="component" value="Unassembled WGS sequence"/>
</dbReference>